<feature type="domain" description="GGDEF" evidence="4">
    <location>
        <begin position="268"/>
        <end position="420"/>
    </location>
</feature>
<keyword evidence="6" id="KW-1185">Reference proteome</keyword>
<feature type="transmembrane region" description="Helical" evidence="3">
    <location>
        <begin position="45"/>
        <end position="62"/>
    </location>
</feature>
<feature type="transmembrane region" description="Helical" evidence="3">
    <location>
        <begin position="169"/>
        <end position="192"/>
    </location>
</feature>
<keyword evidence="3" id="KW-1133">Transmembrane helix</keyword>
<dbReference type="Pfam" id="PF00990">
    <property type="entry name" value="GGDEF"/>
    <property type="match status" value="1"/>
</dbReference>
<comment type="caution">
    <text evidence="5">The sequence shown here is derived from an EMBL/GenBank/DDBJ whole genome shotgun (WGS) entry which is preliminary data.</text>
</comment>
<evidence type="ECO:0000313" key="5">
    <source>
        <dbReference type="EMBL" id="CAH0535234.1"/>
    </source>
</evidence>
<dbReference type="PROSITE" id="PS50887">
    <property type="entry name" value="GGDEF"/>
    <property type="match status" value="1"/>
</dbReference>
<dbReference type="PANTHER" id="PTHR45138:SF9">
    <property type="entry name" value="DIGUANYLATE CYCLASE DGCM-RELATED"/>
    <property type="match status" value="1"/>
</dbReference>
<dbReference type="InterPro" id="IPR029787">
    <property type="entry name" value="Nucleotide_cyclase"/>
</dbReference>
<gene>
    <name evidence="5" type="ORF">VST7929_02882</name>
</gene>
<sequence>MLVSFMSRLSFSLCWLPESRLFLPLVVVVLTVVSLPASWLNQTHLPMLIELPYVLLGLALLLSHLYHQGRNARVALLLLVAYYIIQTRLQAPLTMGTTRLEYVLLGSLLSLNLLYLTLFSELRLWGQKGILYLFFLLLQIGWGALVIDYDKAHDISYLWQGYLFHYEPWSPFPILSLCMIGICTLIAALLALKRHQTGDHAIYIALLVSSFTFVFFSKPLISATLFSLGGLFLLLGLLRCSLDLAFVDALTGIHGRRALESELKHVGRCYTLAMLDVDHFKKFNDTYGHETGDDVLKVVAKLMQETGCGAQAYRYGGEEFTILFRGKTSRECLEALDQLRCAIADYPLYLRNNKNRPEDDEAGRKRRGQNAATKAVHVTISIGVADNQYFDSVDETLKAADKALYGAKKKGRNCVQSAVV</sequence>
<dbReference type="CDD" id="cd01949">
    <property type="entry name" value="GGDEF"/>
    <property type="match status" value="1"/>
</dbReference>
<dbReference type="InterPro" id="IPR043128">
    <property type="entry name" value="Rev_trsase/Diguanyl_cyclase"/>
</dbReference>
<feature type="transmembrane region" description="Helical" evidence="3">
    <location>
        <begin position="21"/>
        <end position="39"/>
    </location>
</feature>
<feature type="transmembrane region" description="Helical" evidence="3">
    <location>
        <begin position="130"/>
        <end position="149"/>
    </location>
</feature>
<organism evidence="5 6">
    <name type="scientific">Vibrio stylophorae</name>
    <dbReference type="NCBI Taxonomy" id="659351"/>
    <lineage>
        <taxon>Bacteria</taxon>
        <taxon>Pseudomonadati</taxon>
        <taxon>Pseudomonadota</taxon>
        <taxon>Gammaproteobacteria</taxon>
        <taxon>Vibrionales</taxon>
        <taxon>Vibrionaceae</taxon>
        <taxon>Vibrio</taxon>
    </lineage>
</organism>
<evidence type="ECO:0000256" key="3">
    <source>
        <dbReference type="SAM" id="Phobius"/>
    </source>
</evidence>
<feature type="transmembrane region" description="Helical" evidence="3">
    <location>
        <begin position="201"/>
        <end position="217"/>
    </location>
</feature>
<evidence type="ECO:0000256" key="2">
    <source>
        <dbReference type="ARBA" id="ARBA00034247"/>
    </source>
</evidence>
<dbReference type="Gene3D" id="3.30.70.270">
    <property type="match status" value="1"/>
</dbReference>
<dbReference type="NCBIfam" id="TIGR00254">
    <property type="entry name" value="GGDEF"/>
    <property type="match status" value="1"/>
</dbReference>
<evidence type="ECO:0000256" key="1">
    <source>
        <dbReference type="ARBA" id="ARBA00012528"/>
    </source>
</evidence>
<dbReference type="PANTHER" id="PTHR45138">
    <property type="entry name" value="REGULATORY COMPONENTS OF SENSORY TRANSDUCTION SYSTEM"/>
    <property type="match status" value="1"/>
</dbReference>
<accession>A0ABM8ZX36</accession>
<dbReference type="SUPFAM" id="SSF55073">
    <property type="entry name" value="Nucleotide cyclase"/>
    <property type="match status" value="1"/>
</dbReference>
<keyword evidence="3" id="KW-0472">Membrane</keyword>
<dbReference type="Proteomes" id="UP000838672">
    <property type="component" value="Unassembled WGS sequence"/>
</dbReference>
<reference evidence="5" key="1">
    <citation type="submission" date="2021-11" db="EMBL/GenBank/DDBJ databases">
        <authorList>
            <person name="Rodrigo-Torres L."/>
            <person name="Arahal R. D."/>
            <person name="Lucena T."/>
        </authorList>
    </citation>
    <scope>NUCLEOTIDE SEQUENCE</scope>
    <source>
        <strain evidence="5">CECT 7929</strain>
    </source>
</reference>
<name>A0ABM8ZX36_9VIBR</name>
<evidence type="ECO:0000313" key="6">
    <source>
        <dbReference type="Proteomes" id="UP000838672"/>
    </source>
</evidence>
<dbReference type="EMBL" id="CAKLDI010000002">
    <property type="protein sequence ID" value="CAH0535234.1"/>
    <property type="molecule type" value="Genomic_DNA"/>
</dbReference>
<feature type="transmembrane region" description="Helical" evidence="3">
    <location>
        <begin position="99"/>
        <end position="118"/>
    </location>
</feature>
<proteinExistence type="predicted"/>
<keyword evidence="3" id="KW-0812">Transmembrane</keyword>
<protein>
    <recommendedName>
        <fullName evidence="1">diguanylate cyclase</fullName>
        <ecNumber evidence="1">2.7.7.65</ecNumber>
    </recommendedName>
</protein>
<dbReference type="InterPro" id="IPR050469">
    <property type="entry name" value="Diguanylate_Cyclase"/>
</dbReference>
<dbReference type="InterPro" id="IPR000160">
    <property type="entry name" value="GGDEF_dom"/>
</dbReference>
<feature type="transmembrane region" description="Helical" evidence="3">
    <location>
        <begin position="74"/>
        <end position="93"/>
    </location>
</feature>
<dbReference type="SMART" id="SM00267">
    <property type="entry name" value="GGDEF"/>
    <property type="match status" value="1"/>
</dbReference>
<dbReference type="EC" id="2.7.7.65" evidence="1"/>
<evidence type="ECO:0000259" key="4">
    <source>
        <dbReference type="PROSITE" id="PS50887"/>
    </source>
</evidence>
<comment type="catalytic activity">
    <reaction evidence="2">
        <text>2 GTP = 3',3'-c-di-GMP + 2 diphosphate</text>
        <dbReference type="Rhea" id="RHEA:24898"/>
        <dbReference type="ChEBI" id="CHEBI:33019"/>
        <dbReference type="ChEBI" id="CHEBI:37565"/>
        <dbReference type="ChEBI" id="CHEBI:58805"/>
        <dbReference type="EC" id="2.7.7.65"/>
    </reaction>
</comment>